<dbReference type="GO" id="GO:0005742">
    <property type="term" value="C:mitochondrial outer membrane translocase complex"/>
    <property type="evidence" value="ECO:0007669"/>
    <property type="project" value="InterPro"/>
</dbReference>
<dbReference type="InterPro" id="IPR022422">
    <property type="entry name" value="MAS20_rcpt_metazoan"/>
</dbReference>
<keyword evidence="9 10" id="KW-0472">Membrane</keyword>
<proteinExistence type="inferred from homology"/>
<dbReference type="GO" id="GO:0006886">
    <property type="term" value="P:intracellular protein transport"/>
    <property type="evidence" value="ECO:0007669"/>
    <property type="project" value="InterPro"/>
</dbReference>
<dbReference type="GO" id="GO:0016031">
    <property type="term" value="P:tRNA import into mitochondrion"/>
    <property type="evidence" value="ECO:0007669"/>
    <property type="project" value="TreeGrafter"/>
</dbReference>
<dbReference type="GO" id="GO:0030150">
    <property type="term" value="P:protein import into mitochondrial matrix"/>
    <property type="evidence" value="ECO:0007669"/>
    <property type="project" value="TreeGrafter"/>
</dbReference>
<evidence type="ECO:0000256" key="5">
    <source>
        <dbReference type="ARBA" id="ARBA00022787"/>
    </source>
</evidence>
<feature type="non-terminal residue" evidence="11">
    <location>
        <position position="149"/>
    </location>
</feature>
<dbReference type="Proteomes" id="UP001432027">
    <property type="component" value="Unassembled WGS sequence"/>
</dbReference>
<dbReference type="Gene3D" id="1.20.960.10">
    <property type="entry name" value="Mitochondrial outer membrane translocase complex, subunit Tom20 domain"/>
    <property type="match status" value="1"/>
</dbReference>
<evidence type="ECO:0000256" key="3">
    <source>
        <dbReference type="ARBA" id="ARBA00022448"/>
    </source>
</evidence>
<keyword evidence="6" id="KW-0653">Protein transport</keyword>
<accession>A0AAV5SHA3</accession>
<dbReference type="InterPro" id="IPR023392">
    <property type="entry name" value="Tom20_dom_sf"/>
</dbReference>
<gene>
    <name evidence="11" type="ORF">PENTCL1PPCAC_1216</name>
</gene>
<evidence type="ECO:0000256" key="1">
    <source>
        <dbReference type="ARBA" id="ARBA00004572"/>
    </source>
</evidence>
<evidence type="ECO:0000256" key="10">
    <source>
        <dbReference type="SAM" id="Phobius"/>
    </source>
</evidence>
<evidence type="ECO:0000256" key="9">
    <source>
        <dbReference type="ARBA" id="ARBA00023136"/>
    </source>
</evidence>
<dbReference type="AlphaFoldDB" id="A0AAV5SHA3"/>
<comment type="caution">
    <text evidence="11">The sequence shown here is derived from an EMBL/GenBank/DDBJ whole genome shotgun (WGS) entry which is preliminary data.</text>
</comment>
<dbReference type="PANTHER" id="PTHR12430:SF0">
    <property type="entry name" value="TRANSLOCASE OF OUTER MITOCHONDRIAL MEMBRANE 20"/>
    <property type="match status" value="1"/>
</dbReference>
<keyword evidence="3" id="KW-0813">Transport</keyword>
<dbReference type="GO" id="GO:0006605">
    <property type="term" value="P:protein targeting"/>
    <property type="evidence" value="ECO:0007669"/>
    <property type="project" value="InterPro"/>
</dbReference>
<evidence type="ECO:0000256" key="6">
    <source>
        <dbReference type="ARBA" id="ARBA00022927"/>
    </source>
</evidence>
<name>A0AAV5SHA3_9BILA</name>
<evidence type="ECO:0000256" key="8">
    <source>
        <dbReference type="ARBA" id="ARBA00023128"/>
    </source>
</evidence>
<protein>
    <submittedName>
        <fullName evidence="11">Uncharacterized protein</fullName>
    </submittedName>
</protein>
<comment type="similarity">
    <text evidence="2">Belongs to the Tom20 family.</text>
</comment>
<evidence type="ECO:0000256" key="7">
    <source>
        <dbReference type="ARBA" id="ARBA00022989"/>
    </source>
</evidence>
<dbReference type="GO" id="GO:0030943">
    <property type="term" value="F:mitochondrion targeting sequence binding"/>
    <property type="evidence" value="ECO:0007669"/>
    <property type="project" value="TreeGrafter"/>
</dbReference>
<evidence type="ECO:0000313" key="12">
    <source>
        <dbReference type="Proteomes" id="UP001432027"/>
    </source>
</evidence>
<evidence type="ECO:0000256" key="4">
    <source>
        <dbReference type="ARBA" id="ARBA00022692"/>
    </source>
</evidence>
<dbReference type="SUPFAM" id="SSF47157">
    <property type="entry name" value="Mitochondrial import receptor subunit Tom20"/>
    <property type="match status" value="1"/>
</dbReference>
<evidence type="ECO:0000256" key="2">
    <source>
        <dbReference type="ARBA" id="ARBA00005792"/>
    </source>
</evidence>
<reference evidence="11" key="1">
    <citation type="submission" date="2023-10" db="EMBL/GenBank/DDBJ databases">
        <title>Genome assembly of Pristionchus species.</title>
        <authorList>
            <person name="Yoshida K."/>
            <person name="Sommer R.J."/>
        </authorList>
    </citation>
    <scope>NUCLEOTIDE SEQUENCE</scope>
    <source>
        <strain evidence="11">RS0144</strain>
    </source>
</reference>
<sequence length="149" mass="16376">MPVHHVVCFVKPAAIVPPMQPSTSAGGLFEWARNNLGVVVAGVAGSAIVGFALYYDHKRRTAPDYKEKIRQKRRAKAAARSSLRCGTIMDRFHRVEKVSIDLCPLLYMQEAQLGEKRIAAGNLDEGVDQIANAIIICGQGKEQLSIFKQ</sequence>
<dbReference type="GO" id="GO:0008320">
    <property type="term" value="F:protein transmembrane transporter activity"/>
    <property type="evidence" value="ECO:0007669"/>
    <property type="project" value="TreeGrafter"/>
</dbReference>
<feature type="transmembrane region" description="Helical" evidence="10">
    <location>
        <begin position="36"/>
        <end position="55"/>
    </location>
</feature>
<comment type="subcellular location">
    <subcellularLocation>
        <location evidence="1">Mitochondrion outer membrane</location>
        <topology evidence="1">Single-pass membrane protein</topology>
    </subcellularLocation>
</comment>
<dbReference type="InterPro" id="IPR002056">
    <property type="entry name" value="MAS20"/>
</dbReference>
<keyword evidence="5" id="KW-1000">Mitochondrion outer membrane</keyword>
<organism evidence="11 12">
    <name type="scientific">Pristionchus entomophagus</name>
    <dbReference type="NCBI Taxonomy" id="358040"/>
    <lineage>
        <taxon>Eukaryota</taxon>
        <taxon>Metazoa</taxon>
        <taxon>Ecdysozoa</taxon>
        <taxon>Nematoda</taxon>
        <taxon>Chromadorea</taxon>
        <taxon>Rhabditida</taxon>
        <taxon>Rhabditina</taxon>
        <taxon>Diplogasteromorpha</taxon>
        <taxon>Diplogasteroidea</taxon>
        <taxon>Neodiplogasteridae</taxon>
        <taxon>Pristionchus</taxon>
    </lineage>
</organism>
<dbReference type="PRINTS" id="PR01989">
    <property type="entry name" value="EUOM20RECPTR"/>
</dbReference>
<dbReference type="PRINTS" id="PR00351">
    <property type="entry name" value="OM20RECEPTOR"/>
</dbReference>
<dbReference type="Pfam" id="PF02064">
    <property type="entry name" value="MAS20"/>
    <property type="match status" value="1"/>
</dbReference>
<keyword evidence="12" id="KW-1185">Reference proteome</keyword>
<dbReference type="PANTHER" id="PTHR12430">
    <property type="entry name" value="MITOCHONDRIAL IMPORT RECEPTOR SUBUNIT TOM20"/>
    <property type="match status" value="1"/>
</dbReference>
<keyword evidence="8" id="KW-0496">Mitochondrion</keyword>
<dbReference type="EMBL" id="BTSX01000001">
    <property type="protein sequence ID" value="GMS79041.1"/>
    <property type="molecule type" value="Genomic_DNA"/>
</dbReference>
<evidence type="ECO:0000313" key="11">
    <source>
        <dbReference type="EMBL" id="GMS79041.1"/>
    </source>
</evidence>
<keyword evidence="4 10" id="KW-0812">Transmembrane</keyword>
<keyword evidence="7 10" id="KW-1133">Transmembrane helix</keyword>